<dbReference type="PANTHER" id="PTHR30558">
    <property type="entry name" value="EXBD MEMBRANE COMPONENT OF PMF-DRIVEN MACROMOLECULE IMPORT SYSTEM"/>
    <property type="match status" value="1"/>
</dbReference>
<keyword evidence="3" id="KW-1003">Cell membrane</keyword>
<accession>A0A077DHB4</accession>
<reference evidence="9 10" key="1">
    <citation type="journal article" date="2014" name="BMC Genomics">
        <title>A genomic perspective on a new bacterial genus and species from the Alcaligenaceae family, Basilea psittacipulmonis.</title>
        <authorList>
            <person name="Whiteson K.L."/>
            <person name="Hernandez D."/>
            <person name="Lazarevic V."/>
            <person name="Gaia N."/>
            <person name="Farinelli L."/>
            <person name="Francois P."/>
            <person name="Pilo P."/>
            <person name="Frey J."/>
            <person name="Schrenzel J."/>
        </authorList>
    </citation>
    <scope>NUCLEOTIDE SEQUENCE [LARGE SCALE GENOMIC DNA]</scope>
    <source>
        <strain evidence="9 10">DSM 24701</strain>
    </source>
</reference>
<dbReference type="GO" id="GO:0022857">
    <property type="term" value="F:transmembrane transporter activity"/>
    <property type="evidence" value="ECO:0007669"/>
    <property type="project" value="InterPro"/>
</dbReference>
<evidence type="ECO:0000313" key="10">
    <source>
        <dbReference type="Proteomes" id="UP000028945"/>
    </source>
</evidence>
<keyword evidence="10" id="KW-1185">Reference proteome</keyword>
<dbReference type="AlphaFoldDB" id="A0A077DHB4"/>
<keyword evidence="5 8" id="KW-1133">Transmembrane helix</keyword>
<evidence type="ECO:0000256" key="1">
    <source>
        <dbReference type="ARBA" id="ARBA00004162"/>
    </source>
</evidence>
<dbReference type="EMBL" id="CP009238">
    <property type="protein sequence ID" value="AIL32882.1"/>
    <property type="molecule type" value="Genomic_DNA"/>
</dbReference>
<evidence type="ECO:0000256" key="3">
    <source>
        <dbReference type="ARBA" id="ARBA00022475"/>
    </source>
</evidence>
<name>A0A077DHB4_9BURK</name>
<dbReference type="KEGG" id="bpsi:IX83_05715"/>
<comment type="subcellular location">
    <subcellularLocation>
        <location evidence="1">Cell membrane</location>
        <topology evidence="1">Single-pass membrane protein</topology>
    </subcellularLocation>
    <subcellularLocation>
        <location evidence="7">Cell membrane</location>
        <topology evidence="7">Single-pass type II membrane protein</topology>
    </subcellularLocation>
</comment>
<keyword evidence="7" id="KW-0813">Transport</keyword>
<dbReference type="PANTHER" id="PTHR30558:SF7">
    <property type="entry name" value="TOL-PAL SYSTEM PROTEIN TOLR"/>
    <property type="match status" value="1"/>
</dbReference>
<protein>
    <submittedName>
        <fullName evidence="9">Biopolymer transporter ExbD</fullName>
    </submittedName>
</protein>
<proteinExistence type="inferred from homology"/>
<keyword evidence="4 7" id="KW-0812">Transmembrane</keyword>
<evidence type="ECO:0000256" key="7">
    <source>
        <dbReference type="RuleBase" id="RU003879"/>
    </source>
</evidence>
<dbReference type="RefSeq" id="WP_038500072.1">
    <property type="nucleotide sequence ID" value="NZ_AFWK01000058.1"/>
</dbReference>
<dbReference type="eggNOG" id="COG0848">
    <property type="taxonomic scope" value="Bacteria"/>
</dbReference>
<dbReference type="InterPro" id="IPR003400">
    <property type="entry name" value="ExbD"/>
</dbReference>
<sequence>MARRKTTSRLKSEMNVVPYIDVMLVLLVIFMVTAPLLVAGNIKLPSMGQAGTIPSQPIEIQVAQNGSLSIRLREAGQDFIRTNKEDLLAQVRELHQHNNPIVISGDGRVAYEEVIALMDMLRKAGYTNLGLLVNQKDHANH</sequence>
<dbReference type="Pfam" id="PF02472">
    <property type="entry name" value="ExbD"/>
    <property type="match status" value="1"/>
</dbReference>
<evidence type="ECO:0000313" key="9">
    <source>
        <dbReference type="EMBL" id="AIL32882.1"/>
    </source>
</evidence>
<dbReference type="OrthoDB" id="9798629at2"/>
<feature type="transmembrane region" description="Helical" evidence="8">
    <location>
        <begin position="16"/>
        <end position="39"/>
    </location>
</feature>
<dbReference type="STRING" id="1072685.IX83_05715"/>
<dbReference type="GO" id="GO:0005886">
    <property type="term" value="C:plasma membrane"/>
    <property type="evidence" value="ECO:0007669"/>
    <property type="project" value="UniProtKB-SubCell"/>
</dbReference>
<keyword evidence="7" id="KW-0653">Protein transport</keyword>
<dbReference type="Proteomes" id="UP000028945">
    <property type="component" value="Chromosome"/>
</dbReference>
<evidence type="ECO:0000256" key="4">
    <source>
        <dbReference type="ARBA" id="ARBA00022692"/>
    </source>
</evidence>
<keyword evidence="6 8" id="KW-0472">Membrane</keyword>
<dbReference type="GO" id="GO:0015031">
    <property type="term" value="P:protein transport"/>
    <property type="evidence" value="ECO:0007669"/>
    <property type="project" value="UniProtKB-KW"/>
</dbReference>
<comment type="similarity">
    <text evidence="2 7">Belongs to the ExbD/TolR family.</text>
</comment>
<gene>
    <name evidence="9" type="ORF">IX83_05715</name>
</gene>
<evidence type="ECO:0000256" key="6">
    <source>
        <dbReference type="ARBA" id="ARBA00023136"/>
    </source>
</evidence>
<evidence type="ECO:0000256" key="2">
    <source>
        <dbReference type="ARBA" id="ARBA00005811"/>
    </source>
</evidence>
<evidence type="ECO:0000256" key="8">
    <source>
        <dbReference type="SAM" id="Phobius"/>
    </source>
</evidence>
<organism evidence="9 10">
    <name type="scientific">Basilea psittacipulmonis DSM 24701</name>
    <dbReference type="NCBI Taxonomy" id="1072685"/>
    <lineage>
        <taxon>Bacteria</taxon>
        <taxon>Pseudomonadati</taxon>
        <taxon>Pseudomonadota</taxon>
        <taxon>Betaproteobacteria</taxon>
        <taxon>Burkholderiales</taxon>
        <taxon>Alcaligenaceae</taxon>
        <taxon>Basilea</taxon>
    </lineage>
</organism>
<evidence type="ECO:0000256" key="5">
    <source>
        <dbReference type="ARBA" id="ARBA00022989"/>
    </source>
</evidence>
<dbReference type="HOGENOM" id="CLU_085305_1_3_4"/>
<dbReference type="Gene3D" id="3.30.420.270">
    <property type="match status" value="1"/>
</dbReference>